<sequence length="1813" mass="204251">MELPEHVISFTEHDIEKLTSNYSTLIGKGGFGEVFRGIIDDEDDVVAVKKYIRGDLREDFMEEVRIHSQMSHKNIVKLIGCCIGETNLMMVTEFISNGNLEDKLHKSDIPIPLSERLGIAIGCAEALSYMHSMHLSGGSVIFHGDIKPENILLDANLTAKVSDFGISKSLSGGITRCTSIVKGSRPYMDPIYYREGHVTRKSDVYSFGAVLVELISRKSMKEGVISCEAFNQACAKGKGLKKLLDPTIKLDMNILEGIAQLAAECMSCEIDKRPSMNVVAQRLRVLKIKEREKRASSRLSLRIVSALKKGYKQRTSVFSSHTLKKKEIVLGSTPSDFRIFTKKDLIEITYNYSYLLGNGRFFEVYRGSLEDNTMVAVKKFSTIEDLMGDTISNTATITHKYIIKLLGCCFDVACPFLVFEYAAKGSLDDILYSDEDMPLELRLNIAVKTAEALEYLHTSAFCVIRHGDVRPYTILLDNNFIPKIGGIGQLFNRPTLDAKYTYNVRRRRDYSDPFYMETRRLTVKSDVYSFGIVLFELISRKKPVYICGNHNLTSRFIRAYEVDKSGKAMFDKDITAEEDISALEEIGRLALECVRENINERPTMKEVAERLKMIRRAWIRQIRELTETEATKAVEDNITTLRDLGQGDDNTKLTIGNYGNIRSFTEHNIERITSNYSTPVGKGGFGEVFRGVLDDDHGEVAVKRYIHKDLREEFMEEVRIHSKLNHKNVAKLIGYCLGENTLTMVTEFIPNGNLDEALHNSDLVIPLDTRLGIAIGCAQALTYMHSMHLCFDSLVCHGDIKPANILLDENLIAKVSDFGLSRLLAGGITQYTSIVKGSMNYVDPIYIHTGRLTPRSDVYSFGIVLLELITRRTVKMGRISLVDTFNEAFANGKMLPRELFDAGILKGSNVKILENIAKLATKCLTLDINKRPRINDVRKHLLILWKDLRGDRNLSLRFFRRTENKLEVWNEQAGTNNVSSTSSMLRLLGISKRISSNSETPRFFTKGELREITKNYSYPIGRGWSSTVYKGTLEDNTMVSVMESHEVNEAQRQQYRNASKIQTQTVHKNMIKLLGCCVEEDALVLVYEYAAKGNVSDILHGQEDFPPQLRLTIAAKTAEALAYLHASSNRHGCVMTLNILLDNNFVPKIAGFSVSRRFINDKIHARFDHEIMNYVHPVYSNYGIRSVKSDVYSFGVVLLELISMKKPVYREREHCLVSEFFAAYKLYGSGEALFDERIKSEQDMVVLEKMGRLALECTCSEVDQRPAMEEVAGRRRRRRVQRPRVARASVAAAAHSIRGEVMIELEGTSQKSAVHPQLLGISQPLSVELWRASVTKFPENKCIIDILHGRHSRDNWTVDDNHNIKSFTEDDIERITSKYSTRIGKGGFGEVFRGFLDDEDNVVAVKRYINCELIEQFMKEVGIHSQIDHKNTVKLIGYCVGESTLTMVTEFISNRNLDDALHNNDISIPFITRLDIAIGSAEALSYMHSIHLLTGSLVCHGDIKPANILLDQNLTAKVSDFGLSRFLSCGTTRYTMDVKGSYNYADPIYLQKGCLTLRSDVYSFGVVLLELITRKRGTISLIDTFSKAFAKGRVSLREIFDAQIVNDSNLSALEEIGKLTTDCLTLDIDRRPKMHDVAKQLIIIWKGLRGGQEIGWSKKLGLGIFNRNAISSKVLLQLGNNVRIFTGRELIEVTQNYSCLLHNGQHAAVYKGSLEDNTLVAVKRCHKHSSKNEYLKNSVANEATTISHVPHKNIIRLLGCCLESDIPILVYEYASKGTLAGILYCSYPSKGNPSDVVYSGRYFPLALHLEIAA</sequence>
<feature type="domain" description="Protein kinase" evidence="7">
    <location>
        <begin position="674"/>
        <end position="943"/>
    </location>
</feature>
<reference evidence="9" key="2">
    <citation type="submission" date="2013-12" db="EMBL/GenBank/DDBJ databases">
        <authorList>
            <person name="Yu Y."/>
            <person name="Lee S."/>
            <person name="de Baynast K."/>
            <person name="Wissotski M."/>
            <person name="Liu L."/>
            <person name="Talag J."/>
            <person name="Goicoechea J."/>
            <person name="Angelova A."/>
            <person name="Jetty R."/>
            <person name="Kudrna D."/>
            <person name="Golser W."/>
            <person name="Rivera L."/>
            <person name="Zhang J."/>
            <person name="Wing R."/>
        </authorList>
    </citation>
    <scope>NUCLEOTIDE SEQUENCE</scope>
</reference>
<evidence type="ECO:0000256" key="3">
    <source>
        <dbReference type="ARBA" id="ARBA00022741"/>
    </source>
</evidence>
<keyword evidence="4" id="KW-0418">Kinase</keyword>
<keyword evidence="3 6" id="KW-0547">Nucleotide-binding</keyword>
<dbReference type="SUPFAM" id="SSF56112">
    <property type="entry name" value="Protein kinase-like (PK-like)"/>
    <property type="match status" value="6"/>
</dbReference>
<dbReference type="GO" id="GO:0004674">
    <property type="term" value="F:protein serine/threonine kinase activity"/>
    <property type="evidence" value="ECO:0007669"/>
    <property type="project" value="UniProtKB-KW"/>
</dbReference>
<keyword evidence="5 6" id="KW-0067">ATP-binding</keyword>
<dbReference type="STRING" id="77586.A0A0D9XT65"/>
<dbReference type="InterPro" id="IPR000719">
    <property type="entry name" value="Prot_kinase_dom"/>
</dbReference>
<evidence type="ECO:0000256" key="2">
    <source>
        <dbReference type="ARBA" id="ARBA00022679"/>
    </source>
</evidence>
<feature type="binding site" evidence="6">
    <location>
        <position position="1406"/>
    </location>
    <ligand>
        <name>ATP</name>
        <dbReference type="ChEBI" id="CHEBI:30616"/>
    </ligand>
</feature>
<keyword evidence="9" id="KW-1185">Reference proteome</keyword>
<dbReference type="eggNOG" id="KOG1187">
    <property type="taxonomic scope" value="Eukaryota"/>
</dbReference>
<evidence type="ECO:0000256" key="4">
    <source>
        <dbReference type="ARBA" id="ARBA00022777"/>
    </source>
</evidence>
<proteinExistence type="predicted"/>
<evidence type="ECO:0000256" key="1">
    <source>
        <dbReference type="ARBA" id="ARBA00022527"/>
    </source>
</evidence>
<dbReference type="EnsemblPlants" id="LPERR11G13550.2">
    <property type="protein sequence ID" value="LPERR11G13550.2"/>
    <property type="gene ID" value="LPERR11G13550"/>
</dbReference>
<dbReference type="InterPro" id="IPR001245">
    <property type="entry name" value="Ser-Thr/Tyr_kinase_cat_dom"/>
</dbReference>
<keyword evidence="2" id="KW-0808">Transferase</keyword>
<evidence type="ECO:0000313" key="8">
    <source>
        <dbReference type="EnsemblPlants" id="LPERR11G13550.2"/>
    </source>
</evidence>
<evidence type="ECO:0000259" key="7">
    <source>
        <dbReference type="PROSITE" id="PS50011"/>
    </source>
</evidence>
<accession>A0A0D9XT65</accession>
<feature type="domain" description="Protein kinase" evidence="7">
    <location>
        <begin position="1695"/>
        <end position="1813"/>
    </location>
</feature>
<evidence type="ECO:0000256" key="5">
    <source>
        <dbReference type="ARBA" id="ARBA00022840"/>
    </source>
</evidence>
<reference evidence="8 9" key="1">
    <citation type="submission" date="2012-08" db="EMBL/GenBank/DDBJ databases">
        <title>Oryza genome evolution.</title>
        <authorList>
            <person name="Wing R.A."/>
        </authorList>
    </citation>
    <scope>NUCLEOTIDE SEQUENCE</scope>
</reference>
<dbReference type="InterPro" id="IPR011009">
    <property type="entry name" value="Kinase-like_dom_sf"/>
</dbReference>
<dbReference type="InterPro" id="IPR017441">
    <property type="entry name" value="Protein_kinase_ATP_BS"/>
</dbReference>
<dbReference type="GO" id="GO:0005886">
    <property type="term" value="C:plasma membrane"/>
    <property type="evidence" value="ECO:0007669"/>
    <property type="project" value="TreeGrafter"/>
</dbReference>
<dbReference type="Proteomes" id="UP000032180">
    <property type="component" value="Chromosome 11"/>
</dbReference>
<feature type="binding site" evidence="6">
    <location>
        <position position="703"/>
    </location>
    <ligand>
        <name>ATP</name>
        <dbReference type="ChEBI" id="CHEBI:30616"/>
    </ligand>
</feature>
<dbReference type="PROSITE" id="PS00108">
    <property type="entry name" value="PROTEIN_KINASE_ST"/>
    <property type="match status" value="3"/>
</dbReference>
<dbReference type="InterPro" id="IPR008271">
    <property type="entry name" value="Ser/Thr_kinase_AS"/>
</dbReference>
<dbReference type="GO" id="GO:0005524">
    <property type="term" value="F:ATP binding"/>
    <property type="evidence" value="ECO:0007669"/>
    <property type="project" value="UniProtKB-UniRule"/>
</dbReference>
<dbReference type="FunFam" id="3.30.200.20:FF:000337">
    <property type="entry name" value="Wall-associated receptor kinase 3"/>
    <property type="match status" value="3"/>
</dbReference>
<dbReference type="SMART" id="SM00220">
    <property type="entry name" value="S_TKc"/>
    <property type="match status" value="4"/>
</dbReference>
<dbReference type="PROSITE" id="PS00107">
    <property type="entry name" value="PROTEIN_KINASE_ATP"/>
    <property type="match status" value="3"/>
</dbReference>
<feature type="domain" description="Protein kinase" evidence="7">
    <location>
        <begin position="350"/>
        <end position="619"/>
    </location>
</feature>
<feature type="domain" description="Protein kinase" evidence="7">
    <location>
        <begin position="1014"/>
        <end position="1285"/>
    </location>
</feature>
<name>A0A0D9XT65_9ORYZ</name>
<evidence type="ECO:0000313" key="9">
    <source>
        <dbReference type="Proteomes" id="UP000032180"/>
    </source>
</evidence>
<dbReference type="Gramene" id="LPERR11G13550.2">
    <property type="protein sequence ID" value="LPERR11G13550.2"/>
    <property type="gene ID" value="LPERR11G13550"/>
</dbReference>
<feature type="binding site" evidence="6">
    <location>
        <position position="50"/>
    </location>
    <ligand>
        <name>ATP</name>
        <dbReference type="ChEBI" id="CHEBI:30616"/>
    </ligand>
</feature>
<dbReference type="GO" id="GO:0007166">
    <property type="term" value="P:cell surface receptor signaling pathway"/>
    <property type="evidence" value="ECO:0007669"/>
    <property type="project" value="InterPro"/>
</dbReference>
<dbReference type="Gene3D" id="1.10.510.10">
    <property type="entry name" value="Transferase(Phosphotransferase) domain 1"/>
    <property type="match status" value="5"/>
</dbReference>
<feature type="domain" description="Protein kinase" evidence="7">
    <location>
        <begin position="20"/>
        <end position="286"/>
    </location>
</feature>
<dbReference type="HOGENOM" id="CLU_243289_0_0_1"/>
<organism evidence="8 9">
    <name type="scientific">Leersia perrieri</name>
    <dbReference type="NCBI Taxonomy" id="77586"/>
    <lineage>
        <taxon>Eukaryota</taxon>
        <taxon>Viridiplantae</taxon>
        <taxon>Streptophyta</taxon>
        <taxon>Embryophyta</taxon>
        <taxon>Tracheophyta</taxon>
        <taxon>Spermatophyta</taxon>
        <taxon>Magnoliopsida</taxon>
        <taxon>Liliopsida</taxon>
        <taxon>Poales</taxon>
        <taxon>Poaceae</taxon>
        <taxon>BOP clade</taxon>
        <taxon>Oryzoideae</taxon>
        <taxon>Oryzeae</taxon>
        <taxon>Oryzinae</taxon>
        <taxon>Leersia</taxon>
    </lineage>
</organism>
<reference evidence="8" key="3">
    <citation type="submission" date="2015-04" db="UniProtKB">
        <authorList>
            <consortium name="EnsemblPlants"/>
        </authorList>
    </citation>
    <scope>IDENTIFICATION</scope>
</reference>
<protein>
    <recommendedName>
        <fullName evidence="7">Protein kinase domain-containing protein</fullName>
    </recommendedName>
</protein>
<evidence type="ECO:0000256" key="6">
    <source>
        <dbReference type="PROSITE-ProRule" id="PRU10141"/>
    </source>
</evidence>
<dbReference type="Pfam" id="PF07714">
    <property type="entry name" value="PK_Tyr_Ser-Thr"/>
    <property type="match status" value="6"/>
</dbReference>
<dbReference type="Gene3D" id="3.30.200.20">
    <property type="entry name" value="Phosphorylase Kinase, domain 1"/>
    <property type="match status" value="6"/>
</dbReference>
<dbReference type="PANTHER" id="PTHR27005:SF87">
    <property type="entry name" value="OS11G0556600 PROTEIN"/>
    <property type="match status" value="1"/>
</dbReference>
<dbReference type="PANTHER" id="PTHR27005">
    <property type="entry name" value="WALL-ASSOCIATED RECEPTOR KINASE-LIKE 21"/>
    <property type="match status" value="1"/>
</dbReference>
<dbReference type="PROSITE" id="PS50011">
    <property type="entry name" value="PROTEIN_KINASE_DOM"/>
    <property type="match status" value="6"/>
</dbReference>
<keyword evidence="1" id="KW-0723">Serine/threonine-protein kinase</keyword>
<dbReference type="InterPro" id="IPR045274">
    <property type="entry name" value="WAK-like"/>
</dbReference>
<feature type="domain" description="Protein kinase" evidence="7">
    <location>
        <begin position="1377"/>
        <end position="1643"/>
    </location>
</feature>
<dbReference type="FunFam" id="1.10.510.10:FF:000474">
    <property type="entry name" value="Wall-associated receptor kinase 3"/>
    <property type="match status" value="3"/>
</dbReference>